<evidence type="ECO:0000313" key="7">
    <source>
        <dbReference type="EMBL" id="AYG03770.1"/>
    </source>
</evidence>
<proteinExistence type="inferred from homology"/>
<dbReference type="RefSeq" id="WP_120789303.1">
    <property type="nucleotide sequence ID" value="NZ_CP032624.1"/>
</dbReference>
<evidence type="ECO:0000256" key="2">
    <source>
        <dbReference type="ARBA" id="ARBA00008814"/>
    </source>
</evidence>
<dbReference type="PROSITE" id="PS50983">
    <property type="entry name" value="FE_B12_PBP"/>
    <property type="match status" value="1"/>
</dbReference>
<feature type="domain" description="Fe/B12 periplasmic-binding" evidence="6">
    <location>
        <begin position="60"/>
        <end position="319"/>
    </location>
</feature>
<keyword evidence="8" id="KW-1185">Reference proteome</keyword>
<evidence type="ECO:0000256" key="5">
    <source>
        <dbReference type="SAM" id="SignalP"/>
    </source>
</evidence>
<accession>A0A387BRT0</accession>
<dbReference type="PANTHER" id="PTHR30532:SF1">
    <property type="entry name" value="IRON(3+)-HYDROXAMATE-BINDING PROTEIN FHUD"/>
    <property type="match status" value="1"/>
</dbReference>
<evidence type="ECO:0000256" key="4">
    <source>
        <dbReference type="ARBA" id="ARBA00022729"/>
    </source>
</evidence>
<sequence>MRPIRPRRILSATALAASAVFALAACTGSGAAADAPKTTASSNTVSTLYGDVSVPAGAKRIVAFDFPEATALADLGIKPVGIGGYTPALPAYTSFFKGLPVITDASGLPDLEKIAALKPDLIVGDEFETDVEKNRGLYQKLSAIAPTVILKWTQAAGNWPADAAGTAQAVGKTAQLDKLKSAYEAKAADIKKTYADELSTHSVDLISGTASTWFLYGPESSHGKVLAAAGARFAAAADQKDGFVQYSPEKYSDLSKSDILIISAADAAAAKPVTDNPVFAALPAAKDGNVYTTSYFFPSSYRIADALLDDFADVLKKAR</sequence>
<organism evidence="7 8">
    <name type="scientific">Gryllotalpicola protaetiae</name>
    <dbReference type="NCBI Taxonomy" id="2419771"/>
    <lineage>
        <taxon>Bacteria</taxon>
        <taxon>Bacillati</taxon>
        <taxon>Actinomycetota</taxon>
        <taxon>Actinomycetes</taxon>
        <taxon>Micrococcales</taxon>
        <taxon>Microbacteriaceae</taxon>
        <taxon>Gryllotalpicola</taxon>
    </lineage>
</organism>
<dbReference type="SUPFAM" id="SSF53807">
    <property type="entry name" value="Helical backbone' metal receptor"/>
    <property type="match status" value="1"/>
</dbReference>
<evidence type="ECO:0000313" key="8">
    <source>
        <dbReference type="Proteomes" id="UP000275069"/>
    </source>
</evidence>
<dbReference type="OrthoDB" id="9793175at2"/>
<protein>
    <recommendedName>
        <fullName evidence="6">Fe/B12 periplasmic-binding domain-containing protein</fullName>
    </recommendedName>
</protein>
<evidence type="ECO:0000256" key="1">
    <source>
        <dbReference type="ARBA" id="ARBA00004196"/>
    </source>
</evidence>
<dbReference type="PANTHER" id="PTHR30532">
    <property type="entry name" value="IRON III DICITRATE-BINDING PERIPLASMIC PROTEIN"/>
    <property type="match status" value="1"/>
</dbReference>
<dbReference type="GO" id="GO:1901678">
    <property type="term" value="P:iron coordination entity transport"/>
    <property type="evidence" value="ECO:0007669"/>
    <property type="project" value="UniProtKB-ARBA"/>
</dbReference>
<dbReference type="Gene3D" id="3.40.50.1980">
    <property type="entry name" value="Nitrogenase molybdenum iron protein domain"/>
    <property type="match status" value="2"/>
</dbReference>
<name>A0A387BRT0_9MICO</name>
<reference evidence="7 8" key="1">
    <citation type="submission" date="2018-09" db="EMBL/GenBank/DDBJ databases">
        <title>Genome sequencing of strain 2DFW10M-5.</title>
        <authorList>
            <person name="Heo J."/>
            <person name="Kim S.-J."/>
            <person name="Kwon S.-W."/>
        </authorList>
    </citation>
    <scope>NUCLEOTIDE SEQUENCE [LARGE SCALE GENOMIC DNA]</scope>
    <source>
        <strain evidence="7 8">2DFW10M-5</strain>
    </source>
</reference>
<dbReference type="GO" id="GO:0030288">
    <property type="term" value="C:outer membrane-bounded periplasmic space"/>
    <property type="evidence" value="ECO:0007669"/>
    <property type="project" value="TreeGrafter"/>
</dbReference>
<dbReference type="Pfam" id="PF01497">
    <property type="entry name" value="Peripla_BP_2"/>
    <property type="match status" value="1"/>
</dbReference>
<dbReference type="AlphaFoldDB" id="A0A387BRT0"/>
<keyword evidence="3" id="KW-0813">Transport</keyword>
<dbReference type="KEGG" id="gry:D7I44_09630"/>
<gene>
    <name evidence="7" type="ORF">D7I44_09630</name>
</gene>
<comment type="subcellular location">
    <subcellularLocation>
        <location evidence="1">Cell envelope</location>
    </subcellularLocation>
</comment>
<feature type="signal peptide" evidence="5">
    <location>
        <begin position="1"/>
        <end position="24"/>
    </location>
</feature>
<dbReference type="InterPro" id="IPR051313">
    <property type="entry name" value="Bact_iron-sidero_bind"/>
</dbReference>
<dbReference type="EMBL" id="CP032624">
    <property type="protein sequence ID" value="AYG03770.1"/>
    <property type="molecule type" value="Genomic_DNA"/>
</dbReference>
<keyword evidence="4 5" id="KW-0732">Signal</keyword>
<dbReference type="PROSITE" id="PS51257">
    <property type="entry name" value="PROKAR_LIPOPROTEIN"/>
    <property type="match status" value="1"/>
</dbReference>
<dbReference type="InterPro" id="IPR002491">
    <property type="entry name" value="ABC_transptr_periplasmic_BD"/>
</dbReference>
<dbReference type="Proteomes" id="UP000275069">
    <property type="component" value="Chromosome"/>
</dbReference>
<evidence type="ECO:0000256" key="3">
    <source>
        <dbReference type="ARBA" id="ARBA00022448"/>
    </source>
</evidence>
<feature type="chain" id="PRO_5038369996" description="Fe/B12 periplasmic-binding domain-containing protein" evidence="5">
    <location>
        <begin position="25"/>
        <end position="319"/>
    </location>
</feature>
<comment type="similarity">
    <text evidence="2">Belongs to the bacterial solute-binding protein 8 family.</text>
</comment>
<evidence type="ECO:0000259" key="6">
    <source>
        <dbReference type="PROSITE" id="PS50983"/>
    </source>
</evidence>